<comment type="cofactor">
    <cofactor evidence="1">
        <name>FAD</name>
        <dbReference type="ChEBI" id="CHEBI:57692"/>
    </cofactor>
</comment>
<gene>
    <name evidence="11" type="primary">LOC110784648</name>
</gene>
<dbReference type="InterPro" id="IPR016169">
    <property type="entry name" value="FAD-bd_PCMH_sub2"/>
</dbReference>
<dbReference type="InterPro" id="IPR012951">
    <property type="entry name" value="BBE"/>
</dbReference>
<evidence type="ECO:0000256" key="5">
    <source>
        <dbReference type="ARBA" id="ARBA00022827"/>
    </source>
</evidence>
<protein>
    <submittedName>
        <fullName evidence="11">Berberine bridge enzyme-like 21</fullName>
    </submittedName>
</protein>
<dbReference type="FunFam" id="3.30.43.10:FF:000004">
    <property type="entry name" value="Berberine bridge enzyme-like 15"/>
    <property type="match status" value="1"/>
</dbReference>
<dbReference type="InterPro" id="IPR016166">
    <property type="entry name" value="FAD-bd_PCMH"/>
</dbReference>
<evidence type="ECO:0000256" key="7">
    <source>
        <dbReference type="ARBA" id="ARBA00023180"/>
    </source>
</evidence>
<evidence type="ECO:0000313" key="10">
    <source>
        <dbReference type="Proteomes" id="UP000813463"/>
    </source>
</evidence>
<sequence length="530" mass="59857">MGTNIKYFLFPWFVLILFSTFSKTLCLDQTYDAFSKCLQNQTISPANISTILYSAQTPNFNSVLLAYIRNLRFTLPTTPKPQLIITPLNPSQVSAAVICARNLGHQVKIRSGGHDYDGLSYTSEHPFIILDMQNLRRIDVDPKAGTAYVEAGSTLGELYYRIHEKTNTFGFPAGVCPTVGVGGHISGGGYGNMIRKYGLSVDHIIDATVVDAQGKILNRKTMGDDLFWAIRGGGGASFAVVVSFTFNLVPVPETVTVFNIERYLSDNATELVYKWQTLMQDIDYNLFIRLLIQPVNDPIIKNKKTGRATFIALYLGNSKDLFSLLSTKFPELGLKKEDCLEMSWINSALYWANFDNTTKPEVLLNRTFTANYNKRKSDYVTTPITTAGLNLMWQKLITLEQVGMVFNSYGGRMNEIPATDTPMPHRKGSFYKIQYSDSWKEPGTAANDKHLGLIRELHTFMTPYVSKNPRGAYLNYRDIDIGVSHNWTYQQGEVYGRQYFMGNFDRLVKVKTLVDPTNFFRNEQSIPVQK</sequence>
<evidence type="ECO:0000256" key="4">
    <source>
        <dbReference type="ARBA" id="ARBA00022729"/>
    </source>
</evidence>
<reference evidence="10" key="1">
    <citation type="journal article" date="2021" name="Nat. Commun.">
        <title>Genomic analyses provide insights into spinach domestication and the genetic basis of agronomic traits.</title>
        <authorList>
            <person name="Cai X."/>
            <person name="Sun X."/>
            <person name="Xu C."/>
            <person name="Sun H."/>
            <person name="Wang X."/>
            <person name="Ge C."/>
            <person name="Zhang Z."/>
            <person name="Wang Q."/>
            <person name="Fei Z."/>
            <person name="Jiao C."/>
            <person name="Wang Q."/>
        </authorList>
    </citation>
    <scope>NUCLEOTIDE SEQUENCE [LARGE SCALE GENOMIC DNA]</scope>
    <source>
        <strain evidence="10">cv. Varoflay</strain>
    </source>
</reference>
<dbReference type="Gene3D" id="3.30.465.10">
    <property type="match status" value="1"/>
</dbReference>
<dbReference type="GO" id="GO:0071949">
    <property type="term" value="F:FAD binding"/>
    <property type="evidence" value="ECO:0007669"/>
    <property type="project" value="InterPro"/>
</dbReference>
<keyword evidence="6" id="KW-1015">Disulfide bond</keyword>
<dbReference type="InterPro" id="IPR036318">
    <property type="entry name" value="FAD-bd_PCMH-like_sf"/>
</dbReference>
<evidence type="ECO:0000256" key="2">
    <source>
        <dbReference type="ARBA" id="ARBA00005466"/>
    </source>
</evidence>
<dbReference type="PANTHER" id="PTHR32448">
    <property type="entry name" value="OS08G0158400 PROTEIN"/>
    <property type="match status" value="1"/>
</dbReference>
<dbReference type="Pfam" id="PF08031">
    <property type="entry name" value="BBE"/>
    <property type="match status" value="1"/>
</dbReference>
<dbReference type="Proteomes" id="UP000813463">
    <property type="component" value="Chromosome 4"/>
</dbReference>
<dbReference type="AlphaFoldDB" id="A0A9R0I8X3"/>
<dbReference type="Pfam" id="PF01565">
    <property type="entry name" value="FAD_binding_4"/>
    <property type="match status" value="1"/>
</dbReference>
<reference evidence="11" key="2">
    <citation type="submission" date="2025-08" db="UniProtKB">
        <authorList>
            <consortium name="RefSeq"/>
        </authorList>
    </citation>
    <scope>IDENTIFICATION</scope>
    <source>
        <tissue evidence="11">Leaf</tissue>
    </source>
</reference>
<evidence type="ECO:0000256" key="1">
    <source>
        <dbReference type="ARBA" id="ARBA00001974"/>
    </source>
</evidence>
<evidence type="ECO:0000256" key="6">
    <source>
        <dbReference type="ARBA" id="ARBA00023157"/>
    </source>
</evidence>
<keyword evidence="10" id="KW-1185">Reference proteome</keyword>
<evidence type="ECO:0000259" key="9">
    <source>
        <dbReference type="PROSITE" id="PS51387"/>
    </source>
</evidence>
<dbReference type="Gene3D" id="3.40.462.20">
    <property type="match status" value="1"/>
</dbReference>
<dbReference type="InterPro" id="IPR016167">
    <property type="entry name" value="FAD-bd_PCMH_sub1"/>
</dbReference>
<keyword evidence="7" id="KW-0325">Glycoprotein</keyword>
<feature type="domain" description="FAD-binding PCMH-type" evidence="9">
    <location>
        <begin position="77"/>
        <end position="251"/>
    </location>
</feature>
<evidence type="ECO:0000256" key="3">
    <source>
        <dbReference type="ARBA" id="ARBA00022630"/>
    </source>
</evidence>
<proteinExistence type="inferred from homology"/>
<keyword evidence="5" id="KW-0274">FAD</keyword>
<feature type="signal peptide" evidence="8">
    <location>
        <begin position="1"/>
        <end position="26"/>
    </location>
</feature>
<dbReference type="Gene3D" id="3.30.43.10">
    <property type="entry name" value="Uridine Diphospho-n-acetylenolpyruvylglucosamine Reductase, domain 2"/>
    <property type="match status" value="1"/>
</dbReference>
<dbReference type="GeneID" id="110784648"/>
<evidence type="ECO:0000256" key="8">
    <source>
        <dbReference type="SAM" id="SignalP"/>
    </source>
</evidence>
<comment type="similarity">
    <text evidence="2">Belongs to the oxygen-dependent FAD-linked oxidoreductase family.</text>
</comment>
<dbReference type="InterPro" id="IPR006094">
    <property type="entry name" value="Oxid_FAD_bind_N"/>
</dbReference>
<feature type="chain" id="PRO_5040255269" evidence="8">
    <location>
        <begin position="27"/>
        <end position="530"/>
    </location>
</feature>
<dbReference type="OrthoDB" id="407275at2759"/>
<keyword evidence="3" id="KW-0285">Flavoprotein</keyword>
<name>A0A9R0I8X3_SPIOL</name>
<organism evidence="10 11">
    <name type="scientific">Spinacia oleracea</name>
    <name type="common">Spinach</name>
    <dbReference type="NCBI Taxonomy" id="3562"/>
    <lineage>
        <taxon>Eukaryota</taxon>
        <taxon>Viridiplantae</taxon>
        <taxon>Streptophyta</taxon>
        <taxon>Embryophyta</taxon>
        <taxon>Tracheophyta</taxon>
        <taxon>Spermatophyta</taxon>
        <taxon>Magnoliopsida</taxon>
        <taxon>eudicotyledons</taxon>
        <taxon>Gunneridae</taxon>
        <taxon>Pentapetalae</taxon>
        <taxon>Caryophyllales</taxon>
        <taxon>Chenopodiaceae</taxon>
        <taxon>Chenopodioideae</taxon>
        <taxon>Anserineae</taxon>
        <taxon>Spinacia</taxon>
    </lineage>
</organism>
<dbReference type="KEGG" id="soe:110784648"/>
<dbReference type="SUPFAM" id="SSF56176">
    <property type="entry name" value="FAD-binding/transporter-associated domain-like"/>
    <property type="match status" value="1"/>
</dbReference>
<keyword evidence="4 8" id="KW-0732">Signal</keyword>
<accession>A0A9R0I8X3</accession>
<evidence type="ECO:0000313" key="11">
    <source>
        <dbReference type="RefSeq" id="XP_021844798.1"/>
    </source>
</evidence>
<dbReference type="GO" id="GO:0016491">
    <property type="term" value="F:oxidoreductase activity"/>
    <property type="evidence" value="ECO:0007669"/>
    <property type="project" value="InterPro"/>
</dbReference>
<dbReference type="PROSITE" id="PS51387">
    <property type="entry name" value="FAD_PCMH"/>
    <property type="match status" value="1"/>
</dbReference>
<dbReference type="RefSeq" id="XP_021844798.1">
    <property type="nucleotide sequence ID" value="XM_021989106.2"/>
</dbReference>